<gene>
    <name evidence="13" type="primary">LOC101899650</name>
</gene>
<dbReference type="AlphaFoldDB" id="A0A1I8MHC5"/>
<dbReference type="eggNOG" id="KOG1640">
    <property type="taxonomic scope" value="Eukaryota"/>
</dbReference>
<evidence type="ECO:0000256" key="2">
    <source>
        <dbReference type="ARBA" id="ARBA00012522"/>
    </source>
</evidence>
<evidence type="ECO:0000259" key="10">
    <source>
        <dbReference type="Pfam" id="PF02544"/>
    </source>
</evidence>
<evidence type="ECO:0000256" key="9">
    <source>
        <dbReference type="RuleBase" id="RU367081"/>
    </source>
</evidence>
<dbReference type="GO" id="GO:0160198">
    <property type="term" value="F:polyprenal reductase activity"/>
    <property type="evidence" value="ECO:0007669"/>
    <property type="project" value="UniProtKB-EC"/>
</dbReference>
<dbReference type="PROSITE" id="PS50244">
    <property type="entry name" value="S5A_REDUCTASE"/>
    <property type="match status" value="1"/>
</dbReference>
<dbReference type="GeneID" id="101899650"/>
<keyword evidence="4 9" id="KW-1133">Transmembrane helix</keyword>
<comment type="pathway">
    <text evidence="9">Protein modification; protein glycosylation.</text>
</comment>
<comment type="catalytic activity">
    <reaction evidence="8 9">
        <text>a di-trans,poly-cis-dolichal + NADP(+) = a di-trans,poly-cis-polyprenal + NADPH + H(+)</text>
        <dbReference type="Rhea" id="RHEA:80727"/>
        <dbReference type="Rhea" id="RHEA-COMP:19536"/>
        <dbReference type="Rhea" id="RHEA-COMP:19537"/>
        <dbReference type="ChEBI" id="CHEBI:15378"/>
        <dbReference type="ChEBI" id="CHEBI:57783"/>
        <dbReference type="ChEBI" id="CHEBI:58349"/>
        <dbReference type="ChEBI" id="CHEBI:231623"/>
        <dbReference type="ChEBI" id="CHEBI:231637"/>
        <dbReference type="EC" id="1.3.1.94"/>
    </reaction>
    <physiologicalReaction direction="right-to-left" evidence="8 9">
        <dbReference type="Rhea" id="RHEA:80729"/>
    </physiologicalReaction>
</comment>
<evidence type="ECO:0000256" key="5">
    <source>
        <dbReference type="ARBA" id="ARBA00023136"/>
    </source>
</evidence>
<comment type="similarity">
    <text evidence="6 9">Belongs to the steroid 5-alpha reductase family. Polyprenal reductase subfamily.</text>
</comment>
<dbReference type="InterPro" id="IPR001104">
    <property type="entry name" value="3-oxo-5_a-steroid_4-DH_C"/>
</dbReference>
<comment type="function">
    <text evidence="9">Plays a key role in early steps of protein N-linked glycosylation by being involved in the conversion of polyprenol into dolichol. Acts as a polyprenal reductase that mediates the reduction of polyprenal into dolichal in a NADP-dependent mechanism. Dolichols are required for the synthesis of dolichol-linked monosaccharides and the oligosaccharide precursor used for N-glycosylation.</text>
</comment>
<accession>A0A1I8MHC5</accession>
<proteinExistence type="inferred from homology"/>
<evidence type="ECO:0000313" key="12">
    <source>
        <dbReference type="Proteomes" id="UP001652621"/>
    </source>
</evidence>
<protein>
    <recommendedName>
        <fullName evidence="7 9">Polyprenal reductase</fullName>
        <ecNumber evidence="2 9">1.3.1.94</ecNumber>
    </recommendedName>
</protein>
<evidence type="ECO:0000313" key="13">
    <source>
        <dbReference type="RefSeq" id="XP_058980729.1"/>
    </source>
</evidence>
<dbReference type="EnsemblMetazoa" id="MDOA004899-RC">
    <property type="protein sequence ID" value="MDOA004899-PC"/>
    <property type="gene ID" value="MDOA004899"/>
</dbReference>
<keyword evidence="5 9" id="KW-0472">Membrane</keyword>
<feature type="transmembrane region" description="Helical" evidence="9">
    <location>
        <begin position="207"/>
        <end position="232"/>
    </location>
</feature>
<reference evidence="13" key="2">
    <citation type="submission" date="2025-05" db="UniProtKB">
        <authorList>
            <consortium name="RefSeq"/>
        </authorList>
    </citation>
    <scope>IDENTIFICATION</scope>
    <source>
        <strain evidence="13">Aabys</strain>
        <tissue evidence="13">Whole body</tissue>
    </source>
</reference>
<dbReference type="InterPro" id="IPR039698">
    <property type="entry name" value="Dfg10/SRD5A3"/>
</dbReference>
<reference evidence="11" key="1">
    <citation type="submission" date="2020-05" db="UniProtKB">
        <authorList>
            <consortium name="EnsemblMetazoa"/>
        </authorList>
    </citation>
    <scope>IDENTIFICATION</scope>
    <source>
        <strain evidence="11">Aabys</strain>
    </source>
</reference>
<feature type="transmembrane region" description="Helical" evidence="9">
    <location>
        <begin position="253"/>
        <end position="277"/>
    </location>
</feature>
<feature type="transmembrane region" description="Helical" evidence="9">
    <location>
        <begin position="79"/>
        <end position="99"/>
    </location>
</feature>
<dbReference type="OrthoDB" id="5788137at2759"/>
<dbReference type="STRING" id="7370.A0A1I8MHC5"/>
<dbReference type="GO" id="GO:0003865">
    <property type="term" value="F:3-oxo-5-alpha-steroid 4-dehydrogenase activity"/>
    <property type="evidence" value="ECO:0007669"/>
    <property type="project" value="TreeGrafter"/>
</dbReference>
<evidence type="ECO:0000313" key="11">
    <source>
        <dbReference type="EnsemblMetazoa" id="MDOA004899-PC"/>
    </source>
</evidence>
<dbReference type="GO" id="GO:0005789">
    <property type="term" value="C:endoplasmic reticulum membrane"/>
    <property type="evidence" value="ECO:0007669"/>
    <property type="project" value="UniProtKB-SubCell"/>
</dbReference>
<feature type="domain" description="3-oxo-5-alpha-steroid 4-dehydrogenase C-terminal" evidence="10">
    <location>
        <begin position="208"/>
        <end position="322"/>
    </location>
</feature>
<dbReference type="VEuPathDB" id="VectorBase:MDOA004899"/>
<dbReference type="Pfam" id="PF02544">
    <property type="entry name" value="Steroid_dh"/>
    <property type="match status" value="1"/>
</dbReference>
<feature type="transmembrane region" description="Helical" evidence="9">
    <location>
        <begin position="20"/>
        <end position="41"/>
    </location>
</feature>
<keyword evidence="9" id="KW-0521">NADP</keyword>
<sequence length="324" mass="37757">MLNITPEFLLNLIEKWNINLLNLLFFVLCFLMVIFGVLMSVMEQKLPVGIRQLLRYGKHAYNERQKCLLITKLEVPKSWFSHFYTFALIFSWSCLWFVFQSSVLGKETPTLVVLFLDFIGGGRRRKVLIDSTSCLIVMSLMCLQCTRRFYETNFVQIFSKNNKISIGHYAVGYVHYFGTILTILANSEGFVGGSHPSGLNFSQLSGIHYVTIALFLFSWWHQYQSNLILVNLRTDRKTGKVITEKHLLPSGGFFDWISSPHMLFEVVLYVALLVGFMEKSLTWWLVVIWVTSNQIYNAMCTHTWYKQTFKNYPRKRKAIIPFTI</sequence>
<dbReference type="PANTHER" id="PTHR14624">
    <property type="entry name" value="DFG10 PROTEIN"/>
    <property type="match status" value="1"/>
</dbReference>
<dbReference type="EnsemblMetazoa" id="MDOA004899-RB">
    <property type="protein sequence ID" value="MDOA004899-PB"/>
    <property type="gene ID" value="MDOA004899"/>
</dbReference>
<dbReference type="VEuPathDB" id="VectorBase:MDOMA2_004981"/>
<dbReference type="EC" id="1.3.1.94" evidence="2 9"/>
<dbReference type="GO" id="GO:0006488">
    <property type="term" value="P:dolichol-linked oligosaccharide biosynthetic process"/>
    <property type="evidence" value="ECO:0007669"/>
    <property type="project" value="UniProtKB-UniRule"/>
</dbReference>
<keyword evidence="12" id="KW-1185">Reference proteome</keyword>
<evidence type="ECO:0000256" key="3">
    <source>
        <dbReference type="ARBA" id="ARBA00022692"/>
    </source>
</evidence>
<dbReference type="PANTHER" id="PTHR14624:SF0">
    <property type="entry name" value="POLYPRENOL REDUCTASE"/>
    <property type="match status" value="1"/>
</dbReference>
<name>A0A1I8MHC5_MUSDO</name>
<comment type="subcellular location">
    <subcellularLocation>
        <location evidence="1">Endomembrane system</location>
        <topology evidence="1">Multi-pass membrane protein</topology>
    </subcellularLocation>
    <subcellularLocation>
        <location evidence="9">Endoplasmic reticulum membrane</location>
    </subcellularLocation>
</comment>
<evidence type="ECO:0000256" key="7">
    <source>
        <dbReference type="ARBA" id="ARBA00047186"/>
    </source>
</evidence>
<evidence type="ECO:0000256" key="4">
    <source>
        <dbReference type="ARBA" id="ARBA00022989"/>
    </source>
</evidence>
<organism evidence="11">
    <name type="scientific">Musca domestica</name>
    <name type="common">House fly</name>
    <dbReference type="NCBI Taxonomy" id="7370"/>
    <lineage>
        <taxon>Eukaryota</taxon>
        <taxon>Metazoa</taxon>
        <taxon>Ecdysozoa</taxon>
        <taxon>Arthropoda</taxon>
        <taxon>Hexapoda</taxon>
        <taxon>Insecta</taxon>
        <taxon>Pterygota</taxon>
        <taxon>Neoptera</taxon>
        <taxon>Endopterygota</taxon>
        <taxon>Diptera</taxon>
        <taxon>Brachycera</taxon>
        <taxon>Muscomorpha</taxon>
        <taxon>Muscoidea</taxon>
        <taxon>Muscidae</taxon>
        <taxon>Musca</taxon>
    </lineage>
</organism>
<keyword evidence="3 9" id="KW-0812">Transmembrane</keyword>
<dbReference type="RefSeq" id="XP_058980729.1">
    <property type="nucleotide sequence ID" value="XM_059124746.1"/>
</dbReference>
<dbReference type="EnsemblMetazoa" id="MDOA004899-RA">
    <property type="protein sequence ID" value="MDOA004899-PA"/>
    <property type="gene ID" value="MDOA004899"/>
</dbReference>
<keyword evidence="9" id="KW-0256">Endoplasmic reticulum</keyword>
<dbReference type="GO" id="GO:0016095">
    <property type="term" value="P:polyprenol catabolic process"/>
    <property type="evidence" value="ECO:0007669"/>
    <property type="project" value="UniProtKB-UniRule"/>
</dbReference>
<evidence type="ECO:0000256" key="6">
    <source>
        <dbReference type="ARBA" id="ARBA00046320"/>
    </source>
</evidence>
<dbReference type="UniPathway" id="UPA00378"/>
<dbReference type="GO" id="GO:0102389">
    <property type="term" value="F:polyprenol reductase activity"/>
    <property type="evidence" value="ECO:0007669"/>
    <property type="project" value="UniProtKB-UniRule"/>
</dbReference>
<keyword evidence="9" id="KW-0560">Oxidoreductase</keyword>
<feature type="transmembrane region" description="Helical" evidence="9">
    <location>
        <begin position="166"/>
        <end position="187"/>
    </location>
</feature>
<evidence type="ECO:0000256" key="1">
    <source>
        <dbReference type="ARBA" id="ARBA00004127"/>
    </source>
</evidence>
<evidence type="ECO:0000256" key="8">
    <source>
        <dbReference type="ARBA" id="ARBA00049427"/>
    </source>
</evidence>
<dbReference type="Proteomes" id="UP001652621">
    <property type="component" value="Unplaced"/>
</dbReference>